<dbReference type="InterPro" id="IPR056792">
    <property type="entry name" value="PRC_RimM"/>
</dbReference>
<accession>A0A6N7XRK6</accession>
<dbReference type="InterPro" id="IPR036976">
    <property type="entry name" value="RimM_N_sf"/>
</dbReference>
<dbReference type="InterPro" id="IPR009000">
    <property type="entry name" value="Transl_B-barrel_sf"/>
</dbReference>
<comment type="subcellular location">
    <subcellularLocation>
        <location evidence="5">Cytoplasm</location>
    </subcellularLocation>
</comment>
<name>A0A6N7XRK6_9FIRM</name>
<keyword evidence="9" id="KW-1185">Reference proteome</keyword>
<feature type="domain" description="Ribosome maturation factor RimM PRC barrel" evidence="7">
    <location>
        <begin position="98"/>
        <end position="164"/>
    </location>
</feature>
<feature type="domain" description="RimM N-terminal" evidence="6">
    <location>
        <begin position="6"/>
        <end position="84"/>
    </location>
</feature>
<evidence type="ECO:0000313" key="8">
    <source>
        <dbReference type="EMBL" id="MSU00043.1"/>
    </source>
</evidence>
<comment type="domain">
    <text evidence="5">The PRC barrel domain binds ribosomal protein uS19.</text>
</comment>
<dbReference type="InterPro" id="IPR011961">
    <property type="entry name" value="RimM"/>
</dbReference>
<dbReference type="GO" id="GO:0043022">
    <property type="term" value="F:ribosome binding"/>
    <property type="evidence" value="ECO:0007669"/>
    <property type="project" value="InterPro"/>
</dbReference>
<dbReference type="GO" id="GO:0005840">
    <property type="term" value="C:ribosome"/>
    <property type="evidence" value="ECO:0007669"/>
    <property type="project" value="InterPro"/>
</dbReference>
<protein>
    <recommendedName>
        <fullName evidence="5">Ribosome maturation factor RimM</fullName>
    </recommendedName>
</protein>
<keyword evidence="2 5" id="KW-0690">Ribosome biogenesis</keyword>
<dbReference type="NCBIfam" id="TIGR02273">
    <property type="entry name" value="16S_RimM"/>
    <property type="match status" value="1"/>
</dbReference>
<dbReference type="InterPro" id="IPR002676">
    <property type="entry name" value="RimM_N"/>
</dbReference>
<keyword evidence="1 5" id="KW-0963">Cytoplasm</keyword>
<dbReference type="SUPFAM" id="SSF50346">
    <property type="entry name" value="PRC-barrel domain"/>
    <property type="match status" value="1"/>
</dbReference>
<dbReference type="GO" id="GO:0042274">
    <property type="term" value="P:ribosomal small subunit biogenesis"/>
    <property type="evidence" value="ECO:0007669"/>
    <property type="project" value="UniProtKB-UniRule"/>
</dbReference>
<evidence type="ECO:0000259" key="7">
    <source>
        <dbReference type="Pfam" id="PF24986"/>
    </source>
</evidence>
<sequence>MEYTIVGKIINSHGIKGEVKIYPLTDNINRFDYLKTAYIGDKKIKVELERVKYHKNLAILKFKEFNDINEIIFLKDSFIYVDETEKVVLPENHFFIYDLVGSKVFDTKNNLIGILSDVIQGPSNDVYIIKDVEKDKEYLIPAVNQFIININIDNKEIVVNPIEGMIE</sequence>
<dbReference type="Gene3D" id="2.30.30.240">
    <property type="entry name" value="PRC-barrel domain"/>
    <property type="match status" value="1"/>
</dbReference>
<dbReference type="GO" id="GO:0006364">
    <property type="term" value="P:rRNA processing"/>
    <property type="evidence" value="ECO:0007669"/>
    <property type="project" value="UniProtKB-UniRule"/>
</dbReference>
<reference evidence="8 9" key="1">
    <citation type="submission" date="2019-09" db="EMBL/GenBank/DDBJ databases">
        <title>In-depth cultivation of the pig gut microbiome towards novel bacterial diversity and tailored functional studies.</title>
        <authorList>
            <person name="Wylensek D."/>
            <person name="Hitch T.C.A."/>
            <person name="Clavel T."/>
        </authorList>
    </citation>
    <scope>NUCLEOTIDE SEQUENCE [LARGE SCALE GENOMIC DNA]</scope>
    <source>
        <strain evidence="8 9">WCA3-693-APC-4?</strain>
    </source>
</reference>
<comment type="similarity">
    <text evidence="5">Belongs to the RimM family.</text>
</comment>
<evidence type="ECO:0000259" key="6">
    <source>
        <dbReference type="Pfam" id="PF01782"/>
    </source>
</evidence>
<gene>
    <name evidence="5 8" type="primary">rimM</name>
    <name evidence="8" type="ORF">FYJ83_01005</name>
</gene>
<dbReference type="PANTHER" id="PTHR33692:SF1">
    <property type="entry name" value="RIBOSOME MATURATION FACTOR RIMM"/>
    <property type="match status" value="1"/>
</dbReference>
<dbReference type="HAMAP" id="MF_00014">
    <property type="entry name" value="Ribosome_mat_RimM"/>
    <property type="match status" value="1"/>
</dbReference>
<dbReference type="AlphaFoldDB" id="A0A6N7XRK6"/>
<evidence type="ECO:0000256" key="1">
    <source>
        <dbReference type="ARBA" id="ARBA00022490"/>
    </source>
</evidence>
<dbReference type="Gene3D" id="2.40.30.60">
    <property type="entry name" value="RimM"/>
    <property type="match status" value="1"/>
</dbReference>
<organism evidence="8 9">
    <name type="scientific">Tissierella pigra</name>
    <dbReference type="NCBI Taxonomy" id="2607614"/>
    <lineage>
        <taxon>Bacteria</taxon>
        <taxon>Bacillati</taxon>
        <taxon>Bacillota</taxon>
        <taxon>Tissierellia</taxon>
        <taxon>Tissierellales</taxon>
        <taxon>Tissierellaceae</taxon>
        <taxon>Tissierella</taxon>
    </lineage>
</organism>
<evidence type="ECO:0000256" key="4">
    <source>
        <dbReference type="ARBA" id="ARBA00023186"/>
    </source>
</evidence>
<evidence type="ECO:0000256" key="3">
    <source>
        <dbReference type="ARBA" id="ARBA00022552"/>
    </source>
</evidence>
<comment type="subunit">
    <text evidence="5">Binds ribosomal protein uS19.</text>
</comment>
<dbReference type="SUPFAM" id="SSF50447">
    <property type="entry name" value="Translation proteins"/>
    <property type="match status" value="1"/>
</dbReference>
<dbReference type="Pfam" id="PF24986">
    <property type="entry name" value="PRC_RimM"/>
    <property type="match status" value="1"/>
</dbReference>
<dbReference type="PANTHER" id="PTHR33692">
    <property type="entry name" value="RIBOSOME MATURATION FACTOR RIMM"/>
    <property type="match status" value="1"/>
</dbReference>
<dbReference type="EMBL" id="VUNQ01000001">
    <property type="protein sequence ID" value="MSU00043.1"/>
    <property type="molecule type" value="Genomic_DNA"/>
</dbReference>
<dbReference type="GO" id="GO:0005737">
    <property type="term" value="C:cytoplasm"/>
    <property type="evidence" value="ECO:0007669"/>
    <property type="project" value="UniProtKB-SubCell"/>
</dbReference>
<comment type="function">
    <text evidence="5">An accessory protein needed during the final step in the assembly of 30S ribosomal subunit, possibly for assembly of the head region. Essential for efficient processing of 16S rRNA. May be needed both before and after RbfA during the maturation of 16S rRNA. It has affinity for free ribosomal 30S subunits but not for 70S ribosomes.</text>
</comment>
<evidence type="ECO:0000256" key="5">
    <source>
        <dbReference type="HAMAP-Rule" id="MF_00014"/>
    </source>
</evidence>
<proteinExistence type="inferred from homology"/>
<dbReference type="Proteomes" id="UP000469523">
    <property type="component" value="Unassembled WGS sequence"/>
</dbReference>
<dbReference type="InterPro" id="IPR011033">
    <property type="entry name" value="PRC_barrel-like_sf"/>
</dbReference>
<dbReference type="Pfam" id="PF01782">
    <property type="entry name" value="RimM"/>
    <property type="match status" value="1"/>
</dbReference>
<evidence type="ECO:0000313" key="9">
    <source>
        <dbReference type="Proteomes" id="UP000469523"/>
    </source>
</evidence>
<comment type="caution">
    <text evidence="8">The sequence shown here is derived from an EMBL/GenBank/DDBJ whole genome shotgun (WGS) entry which is preliminary data.</text>
</comment>
<keyword evidence="3 5" id="KW-0698">rRNA processing</keyword>
<dbReference type="RefSeq" id="WP_154438203.1">
    <property type="nucleotide sequence ID" value="NZ_JAHLPJ010000001.1"/>
</dbReference>
<evidence type="ECO:0000256" key="2">
    <source>
        <dbReference type="ARBA" id="ARBA00022517"/>
    </source>
</evidence>
<keyword evidence="4 5" id="KW-0143">Chaperone</keyword>